<dbReference type="Pfam" id="PF08240">
    <property type="entry name" value="ADH_N"/>
    <property type="match status" value="1"/>
</dbReference>
<dbReference type="InterPro" id="IPR036291">
    <property type="entry name" value="NAD(P)-bd_dom_sf"/>
</dbReference>
<dbReference type="InterPro" id="IPR047122">
    <property type="entry name" value="Trans-enoyl_RdTase-like"/>
</dbReference>
<evidence type="ECO:0000256" key="2">
    <source>
        <dbReference type="ARBA" id="ARBA00011245"/>
    </source>
</evidence>
<evidence type="ECO:0000259" key="4">
    <source>
        <dbReference type="SMART" id="SM00829"/>
    </source>
</evidence>
<feature type="domain" description="Enoyl reductase (ER)" evidence="4">
    <location>
        <begin position="13"/>
        <end position="331"/>
    </location>
</feature>
<keyword evidence="6" id="KW-1185">Reference proteome</keyword>
<dbReference type="PANTHER" id="PTHR45348">
    <property type="entry name" value="HYPOTHETICAL OXIDOREDUCTASE (EUROFUNG)"/>
    <property type="match status" value="1"/>
</dbReference>
<dbReference type="Gene3D" id="3.40.50.720">
    <property type="entry name" value="NAD(P)-binding Rossmann-like Domain"/>
    <property type="match status" value="1"/>
</dbReference>
<dbReference type="OrthoDB" id="3233595at2759"/>
<dbReference type="GeneID" id="27308335"/>
<evidence type="ECO:0000313" key="5">
    <source>
        <dbReference type="EMBL" id="KIW09484.1"/>
    </source>
</evidence>
<organism evidence="5 6">
    <name type="scientific">Verruconis gallopava</name>
    <dbReference type="NCBI Taxonomy" id="253628"/>
    <lineage>
        <taxon>Eukaryota</taxon>
        <taxon>Fungi</taxon>
        <taxon>Dikarya</taxon>
        <taxon>Ascomycota</taxon>
        <taxon>Pezizomycotina</taxon>
        <taxon>Dothideomycetes</taxon>
        <taxon>Pleosporomycetidae</taxon>
        <taxon>Venturiales</taxon>
        <taxon>Sympoventuriaceae</taxon>
        <taxon>Verruconis</taxon>
    </lineage>
</organism>
<dbReference type="EMBL" id="KN847529">
    <property type="protein sequence ID" value="KIW09484.1"/>
    <property type="molecule type" value="Genomic_DNA"/>
</dbReference>
<evidence type="ECO:0000313" key="6">
    <source>
        <dbReference type="Proteomes" id="UP000053259"/>
    </source>
</evidence>
<dbReference type="SUPFAM" id="SSF51735">
    <property type="entry name" value="NAD(P)-binding Rossmann-fold domains"/>
    <property type="match status" value="1"/>
</dbReference>
<keyword evidence="3" id="KW-0560">Oxidoreductase</keyword>
<dbReference type="InParanoid" id="A0A0D2BDJ4"/>
<name>A0A0D2BDJ4_9PEZI</name>
<dbReference type="CDD" id="cd08249">
    <property type="entry name" value="enoyl_reductase_like"/>
    <property type="match status" value="1"/>
</dbReference>
<dbReference type="VEuPathDB" id="FungiDB:PV09_00362"/>
<dbReference type="HOGENOM" id="CLU_026673_16_0_1"/>
<proteinExistence type="inferred from homology"/>
<accession>A0A0D2BDJ4</accession>
<dbReference type="STRING" id="253628.A0A0D2BDJ4"/>
<dbReference type="InterPro" id="IPR011032">
    <property type="entry name" value="GroES-like_sf"/>
</dbReference>
<dbReference type="Gene3D" id="3.90.180.10">
    <property type="entry name" value="Medium-chain alcohol dehydrogenases, catalytic domain"/>
    <property type="match status" value="1"/>
</dbReference>
<protein>
    <recommendedName>
        <fullName evidence="4">Enoyl reductase (ER) domain-containing protein</fullName>
    </recommendedName>
</protein>
<comment type="similarity">
    <text evidence="1">Belongs to the zinc-containing alcohol dehydrogenase family.</text>
</comment>
<dbReference type="GO" id="GO:0016651">
    <property type="term" value="F:oxidoreductase activity, acting on NAD(P)H"/>
    <property type="evidence" value="ECO:0007669"/>
    <property type="project" value="InterPro"/>
</dbReference>
<dbReference type="Proteomes" id="UP000053259">
    <property type="component" value="Unassembled WGS sequence"/>
</dbReference>
<dbReference type="AlphaFoldDB" id="A0A0D2BDJ4"/>
<reference evidence="5 6" key="1">
    <citation type="submission" date="2015-01" db="EMBL/GenBank/DDBJ databases">
        <title>The Genome Sequence of Ochroconis gallopava CBS43764.</title>
        <authorList>
            <consortium name="The Broad Institute Genomics Platform"/>
            <person name="Cuomo C."/>
            <person name="de Hoog S."/>
            <person name="Gorbushina A."/>
            <person name="Stielow B."/>
            <person name="Teixiera M."/>
            <person name="Abouelleil A."/>
            <person name="Chapman S.B."/>
            <person name="Priest M."/>
            <person name="Young S.K."/>
            <person name="Wortman J."/>
            <person name="Nusbaum C."/>
            <person name="Birren B."/>
        </authorList>
    </citation>
    <scope>NUCLEOTIDE SEQUENCE [LARGE SCALE GENOMIC DNA]</scope>
    <source>
        <strain evidence="5 6">CBS 43764</strain>
    </source>
</reference>
<comment type="subunit">
    <text evidence="2">Monomer.</text>
</comment>
<dbReference type="InterPro" id="IPR013154">
    <property type="entry name" value="ADH-like_N"/>
</dbReference>
<evidence type="ECO:0000256" key="3">
    <source>
        <dbReference type="ARBA" id="ARBA00023002"/>
    </source>
</evidence>
<dbReference type="RefSeq" id="XP_016219353.1">
    <property type="nucleotide sequence ID" value="XM_016353096.1"/>
</dbReference>
<gene>
    <name evidence="5" type="ORF">PV09_00362</name>
</gene>
<dbReference type="InterPro" id="IPR020843">
    <property type="entry name" value="ER"/>
</dbReference>
<dbReference type="SUPFAM" id="SSF50129">
    <property type="entry name" value="GroES-like"/>
    <property type="match status" value="1"/>
</dbReference>
<evidence type="ECO:0000256" key="1">
    <source>
        <dbReference type="ARBA" id="ARBA00008072"/>
    </source>
</evidence>
<dbReference type="PANTHER" id="PTHR45348:SF5">
    <property type="entry name" value="OXIDOREDUCTASE, PUTATIVE (AFU_ORTHOLOGUE AFUA_8G01420)-RELATED"/>
    <property type="match status" value="1"/>
</dbReference>
<dbReference type="SMART" id="SM00829">
    <property type="entry name" value="PKS_ER"/>
    <property type="match status" value="1"/>
</dbReference>
<sequence length="348" mass="37841">MPSTMKEAIILKGPDVKIVDSPIPKAGKDQIVVKVVVSGSNPKDWKVPYMNIEVNQGDDPAGYVHEVGEGVTGFKKGDRVSGFHEMLKPGGSYAEYAVLWEHTTFHIPDSISFEEAATVPLAAVTAAVGLYRELKLPEPWLPNEDSVKMPLLIWGASSAVGAFTLQLAKKSNIHPLITIAGKGQDFVKQYLDPSKGDVVIDYRQGNDAVVKAVREALKGEKLYYAYDAVSDHGSYETIFKVLENQGGKITVVLPGKKYEGVPNGVELLVTSCGKVFGEQKDKDFGFVYSKYFAKGLKEGWLKPHPTEVIPGGLGGVKQGLQNLKDGKASAVKYVFRIEDTEGVQKSNL</sequence>